<dbReference type="InterPro" id="IPR045864">
    <property type="entry name" value="aa-tRNA-synth_II/BPL/LPL"/>
</dbReference>
<dbReference type="PROSITE" id="PS50908">
    <property type="entry name" value="RWD"/>
    <property type="match status" value="1"/>
</dbReference>
<dbReference type="SUPFAM" id="SSF55681">
    <property type="entry name" value="Class II aaRS and biotin synthetases"/>
    <property type="match status" value="1"/>
</dbReference>
<sequence>MESQDERQQEEITALKSIYADDFLDSPPPKAWKGAVRQPEFIITVRHPEAQHASRVLFHLLVKFPKTYPAKAPPIFTVQRPTGISPDLITQLSNAVHNEALGNQGSEMVLQIVMFCQDWIASHVKVPIENPGASLASEMKKRAQEEEEAKKQQAEAMQNQETMRAAQISAQLREQIREDTIKKEELQRLEKERHRARRRAFSDATVQPTDAQTESFDEPIGAFGIQFDTVKLYHPQQQFLGTHYSAEAICDDAKIPIPPLSLFTIVFDSQYYTSHQGRKKLRHVQSEIQRLCGVRHENVLRVLAVSLRLPETSGPVRLSVLLEQRPSLSLRDILDNCDTVREGRASDYLGQILSGLHAIHSADLVHRGLTAGAVGLVPRSDTGKAHLVKLCDVAFYTKLQDLHKSDPFGSHAQSNQNGLLPDAWLPRDAIEEPLVYTRSRDIHAAGVILLQMSLGLNVTQIYADARSALQAANLSSSMERQAMNMVLASKKNPTSCLSLLGKMAESSLRSAPRSAPISFQGAPNTPIAKSFTSSPEKDYFRPPPTQMRQVSRWKEDWEELELLGRGGFGSVLKARNKLDNRVYAVKKVKLRATQSNTKIFREVNALSRLSHRFIVRYYTTWLETVEQTSNAASSGSGSESDDDDAKTSVPHSSHSIEDSFDPFSINLDDLALERTSSFPSIHFSGGVDGDDEDDDSTDGISSLFDPKRHEVVRGGSVTPPTASERTLYIQMEFVENQTLKERISEGLSEDEAWRLFQQITDALVHMSSLGILHRDIKLTNIFIDAVGDCKVGDFGLATSSLAAVDPSDVSHNALTENDMTLEVGTKLYIAPEVLARGGGPRNHNKADMYSLGVVFFEMNFAFTTGAERIAVLENVRRPEISFPDSWDTKRIQQKSIISWLLQHNPNDRPTALELSQSPLLPPRLEDEYFKGALRMMAHPDSPHYQAVLSSLFNQPPKPVRGLLYDLQMPEHASLNGIVQDRLTEIFRLHGAVDMEPPLLMPQTTVGSNEQRQAFLLDRHGEVIVLPSNALVPFARLAARTSTSRIKRFHIGDTYRDTAIGGHPKISKAAVFDIVTPDMLKGPEVAIAELVSIMGEILDAFPNLGQNFDIHISHSKVAEIAMNRVPKELRASVTDVLSQTKSSSSQKRASLLKQGLLRSTADELEVLSELYDDLDMLLLRIEKVSSSLWSLIRPMFAEVKSTCELVALTGVTRPLFFQPLMLGKHHGYFKDGVCFEVVRRHKITDILAAGGRYDHLISHFSPPTAKADNVCAMGMQIALERITASLAAFQSVSVTNLVKEQRSFGYWSARRCDVYIVSFQPGHLHERLEVAALLWQHNISADVMYETGVADADLESVAELCGREGILFTVYPRPRGTRRELSAFKVKSVLRGTEYEVARQELVGWLQQAIAEQKRIDLGTTGVSTVSDSSQSAPIPKENSSALDVQLLLAGDAKKQRKLTKQLLYDKAYEMASRVKSAMQTGGLPLIAVDVSTTTFESLTKNDSWVTDDEAWRPIAAGFPTPHAAYANIVREAVAKRKEDGCKFVLLFAVREERVALLAFS</sequence>
<evidence type="ECO:0000256" key="10">
    <source>
        <dbReference type="PIRSR" id="PIRSR000660-1"/>
    </source>
</evidence>
<keyword evidence="13" id="KW-0175">Coiled coil</keyword>
<dbReference type="SUPFAM" id="SSF56112">
    <property type="entry name" value="Protein kinase-like (PK-like)"/>
    <property type="match status" value="2"/>
</dbReference>
<feature type="domain" description="Protein kinase" evidence="15">
    <location>
        <begin position="212"/>
        <end position="508"/>
    </location>
</feature>
<dbReference type="InterPro" id="IPR011009">
    <property type="entry name" value="Kinase-like_dom_sf"/>
</dbReference>
<dbReference type="Gene3D" id="3.10.110.10">
    <property type="entry name" value="Ubiquitin Conjugating Enzyme"/>
    <property type="match status" value="1"/>
</dbReference>
<dbReference type="Pfam" id="PF13393">
    <property type="entry name" value="tRNA-synt_His"/>
    <property type="match status" value="1"/>
</dbReference>
<dbReference type="InterPro" id="IPR036621">
    <property type="entry name" value="Anticodon-bd_dom_sf"/>
</dbReference>
<dbReference type="PANTHER" id="PTHR11042">
    <property type="entry name" value="EUKARYOTIC TRANSLATION INITIATION FACTOR 2-ALPHA KINASE EIF2-ALPHA KINASE -RELATED"/>
    <property type="match status" value="1"/>
</dbReference>
<dbReference type="GO" id="GO:0005829">
    <property type="term" value="C:cytosol"/>
    <property type="evidence" value="ECO:0007669"/>
    <property type="project" value="TreeGrafter"/>
</dbReference>
<evidence type="ECO:0000256" key="1">
    <source>
        <dbReference type="ARBA" id="ARBA00012513"/>
    </source>
</evidence>
<dbReference type="InterPro" id="IPR016255">
    <property type="entry name" value="Gcn2"/>
</dbReference>
<organism evidence="17 18">
    <name type="scientific">Rickenella mellea</name>
    <dbReference type="NCBI Taxonomy" id="50990"/>
    <lineage>
        <taxon>Eukaryota</taxon>
        <taxon>Fungi</taxon>
        <taxon>Dikarya</taxon>
        <taxon>Basidiomycota</taxon>
        <taxon>Agaricomycotina</taxon>
        <taxon>Agaricomycetes</taxon>
        <taxon>Hymenochaetales</taxon>
        <taxon>Rickenellaceae</taxon>
        <taxon>Rickenella</taxon>
    </lineage>
</organism>
<dbReference type="PROSITE" id="PS00108">
    <property type="entry name" value="PROTEIN_KINASE_ST"/>
    <property type="match status" value="1"/>
</dbReference>
<evidence type="ECO:0000256" key="7">
    <source>
        <dbReference type="ARBA" id="ARBA00037982"/>
    </source>
</evidence>
<feature type="compositionally biased region" description="Low complexity" evidence="14">
    <location>
        <begin position="629"/>
        <end position="638"/>
    </location>
</feature>
<name>A0A4Y7PNR4_9AGAM</name>
<dbReference type="Pfam" id="PF00069">
    <property type="entry name" value="Pkinase"/>
    <property type="match status" value="3"/>
</dbReference>
<evidence type="ECO:0000256" key="2">
    <source>
        <dbReference type="ARBA" id="ARBA00022527"/>
    </source>
</evidence>
<accession>A0A4Y7PNR4</accession>
<comment type="similarity">
    <text evidence="7">Belongs to the protein kinase superfamily. Ser/Thr protein kinase family. GCN2 subfamily.</text>
</comment>
<dbReference type="InterPro" id="IPR006575">
    <property type="entry name" value="RWD_dom"/>
</dbReference>
<feature type="region of interest" description="Disordered" evidence="14">
    <location>
        <begin position="683"/>
        <end position="704"/>
    </location>
</feature>
<dbReference type="SUPFAM" id="SSF54495">
    <property type="entry name" value="UBC-like"/>
    <property type="match status" value="1"/>
</dbReference>
<dbReference type="STRING" id="50990.A0A4Y7PNR4"/>
<dbReference type="EC" id="2.7.11.1" evidence="1"/>
<keyword evidence="6 11" id="KW-0067">ATP-binding</keyword>
<dbReference type="CDD" id="cd23823">
    <property type="entry name" value="RWD_GCN2"/>
    <property type="match status" value="1"/>
</dbReference>
<feature type="domain" description="Protein kinase" evidence="15">
    <location>
        <begin position="557"/>
        <end position="920"/>
    </location>
</feature>
<feature type="active site" description="Proton acceptor" evidence="10">
    <location>
        <position position="775"/>
    </location>
</feature>
<dbReference type="InterPro" id="IPR041715">
    <property type="entry name" value="HisRS-like_core"/>
</dbReference>
<dbReference type="Gene3D" id="3.30.200.20">
    <property type="entry name" value="Phosphorylase Kinase, domain 1"/>
    <property type="match status" value="1"/>
</dbReference>
<evidence type="ECO:0000256" key="9">
    <source>
        <dbReference type="ARBA" id="ARBA00048679"/>
    </source>
</evidence>
<dbReference type="Pfam" id="PF12745">
    <property type="entry name" value="HGTP_anticodon2"/>
    <property type="match status" value="1"/>
</dbReference>
<keyword evidence="5 17" id="KW-0418">Kinase</keyword>
<dbReference type="Gene3D" id="3.30.930.10">
    <property type="entry name" value="Bira Bifunctional Protein, Domain 2"/>
    <property type="match status" value="1"/>
</dbReference>
<dbReference type="PROSITE" id="PS00107">
    <property type="entry name" value="PROTEIN_KINASE_ATP"/>
    <property type="match status" value="1"/>
</dbReference>
<dbReference type="InterPro" id="IPR050339">
    <property type="entry name" value="CC_SR_Kinase"/>
</dbReference>
<feature type="binding site" evidence="12">
    <location>
        <position position="587"/>
    </location>
    <ligand>
        <name>ATP</name>
        <dbReference type="ChEBI" id="CHEBI:30616"/>
    </ligand>
</feature>
<evidence type="ECO:0000313" key="17">
    <source>
        <dbReference type="EMBL" id="TDL16229.1"/>
    </source>
</evidence>
<feature type="region of interest" description="Disordered" evidence="14">
    <location>
        <begin position="514"/>
        <end position="545"/>
    </location>
</feature>
<dbReference type="Gene3D" id="1.10.510.10">
    <property type="entry name" value="Transferase(Phosphotransferase) domain 1"/>
    <property type="match status" value="2"/>
</dbReference>
<dbReference type="InterPro" id="IPR000719">
    <property type="entry name" value="Prot_kinase_dom"/>
</dbReference>
<dbReference type="FunFam" id="3.10.110.10:FF:000050">
    <property type="entry name" value="eIF-2-alpha kinase GCN2"/>
    <property type="match status" value="1"/>
</dbReference>
<protein>
    <recommendedName>
        <fullName evidence="1">non-specific serine/threonine protein kinase</fullName>
        <ecNumber evidence="1">2.7.11.1</ecNumber>
    </recommendedName>
</protein>
<dbReference type="InterPro" id="IPR016135">
    <property type="entry name" value="UBQ-conjugating_enzyme/RWD"/>
</dbReference>
<dbReference type="GO" id="GO:0004694">
    <property type="term" value="F:eukaryotic translation initiation factor 2alpha kinase activity"/>
    <property type="evidence" value="ECO:0007669"/>
    <property type="project" value="InterPro"/>
</dbReference>
<dbReference type="GO" id="GO:0005524">
    <property type="term" value="F:ATP binding"/>
    <property type="evidence" value="ECO:0007669"/>
    <property type="project" value="UniProtKB-UniRule"/>
</dbReference>
<dbReference type="PROSITE" id="PS50011">
    <property type="entry name" value="PROTEIN_KINASE_DOM"/>
    <property type="match status" value="2"/>
</dbReference>
<comment type="catalytic activity">
    <reaction evidence="8">
        <text>L-threonyl-[protein] + ATP = O-phospho-L-threonyl-[protein] + ADP + H(+)</text>
        <dbReference type="Rhea" id="RHEA:46608"/>
        <dbReference type="Rhea" id="RHEA-COMP:11060"/>
        <dbReference type="Rhea" id="RHEA-COMP:11605"/>
        <dbReference type="ChEBI" id="CHEBI:15378"/>
        <dbReference type="ChEBI" id="CHEBI:30013"/>
        <dbReference type="ChEBI" id="CHEBI:30616"/>
        <dbReference type="ChEBI" id="CHEBI:61977"/>
        <dbReference type="ChEBI" id="CHEBI:456216"/>
        <dbReference type="EC" id="2.7.11.1"/>
    </reaction>
</comment>
<keyword evidence="3" id="KW-0808">Transferase</keyword>
<dbReference type="PANTHER" id="PTHR11042:SF136">
    <property type="entry name" value="EIF-2-ALPHA KINASE GCN2"/>
    <property type="match status" value="1"/>
</dbReference>
<evidence type="ECO:0000256" key="12">
    <source>
        <dbReference type="PROSITE-ProRule" id="PRU10141"/>
    </source>
</evidence>
<keyword evidence="4 11" id="KW-0547">Nucleotide-binding</keyword>
<dbReference type="GO" id="GO:1990625">
    <property type="term" value="P:negative regulation of cytoplasmic translational initiation in response to stress"/>
    <property type="evidence" value="ECO:0007669"/>
    <property type="project" value="TreeGrafter"/>
</dbReference>
<evidence type="ECO:0000256" key="3">
    <source>
        <dbReference type="ARBA" id="ARBA00022679"/>
    </source>
</evidence>
<dbReference type="CDD" id="cd14046">
    <property type="entry name" value="STKc_EIF2AK4_GCN2_rpt2"/>
    <property type="match status" value="1"/>
</dbReference>
<evidence type="ECO:0000256" key="4">
    <source>
        <dbReference type="ARBA" id="ARBA00022741"/>
    </source>
</evidence>
<evidence type="ECO:0000256" key="6">
    <source>
        <dbReference type="ARBA" id="ARBA00022840"/>
    </source>
</evidence>
<feature type="coiled-coil region" evidence="13">
    <location>
        <begin position="135"/>
        <end position="199"/>
    </location>
</feature>
<dbReference type="Gene3D" id="3.40.50.800">
    <property type="entry name" value="Anticodon-binding domain"/>
    <property type="match status" value="1"/>
</dbReference>
<evidence type="ECO:0000256" key="13">
    <source>
        <dbReference type="SAM" id="Coils"/>
    </source>
</evidence>
<evidence type="ECO:0000259" key="15">
    <source>
        <dbReference type="PROSITE" id="PS50011"/>
    </source>
</evidence>
<dbReference type="GO" id="GO:0005634">
    <property type="term" value="C:nucleus"/>
    <property type="evidence" value="ECO:0007669"/>
    <property type="project" value="TreeGrafter"/>
</dbReference>
<feature type="binding site" evidence="11">
    <location>
        <begin position="563"/>
        <end position="571"/>
    </location>
    <ligand>
        <name>ATP</name>
        <dbReference type="ChEBI" id="CHEBI:30616"/>
    </ligand>
</feature>
<proteinExistence type="inferred from homology"/>
<dbReference type="SMART" id="SM00220">
    <property type="entry name" value="S_TKc"/>
    <property type="match status" value="1"/>
</dbReference>
<dbReference type="GO" id="GO:0000077">
    <property type="term" value="P:DNA damage checkpoint signaling"/>
    <property type="evidence" value="ECO:0007669"/>
    <property type="project" value="InterPro"/>
</dbReference>
<dbReference type="SMART" id="SM00591">
    <property type="entry name" value="RWD"/>
    <property type="match status" value="1"/>
</dbReference>
<evidence type="ECO:0000256" key="8">
    <source>
        <dbReference type="ARBA" id="ARBA00047899"/>
    </source>
</evidence>
<gene>
    <name evidence="17" type="ORF">BD410DRAFT_755635</name>
</gene>
<keyword evidence="18" id="KW-1185">Reference proteome</keyword>
<dbReference type="OrthoDB" id="341578at2759"/>
<comment type="catalytic activity">
    <reaction evidence="9">
        <text>L-seryl-[protein] + ATP = O-phospho-L-seryl-[protein] + ADP + H(+)</text>
        <dbReference type="Rhea" id="RHEA:17989"/>
        <dbReference type="Rhea" id="RHEA-COMP:9863"/>
        <dbReference type="Rhea" id="RHEA-COMP:11604"/>
        <dbReference type="ChEBI" id="CHEBI:15378"/>
        <dbReference type="ChEBI" id="CHEBI:29999"/>
        <dbReference type="ChEBI" id="CHEBI:30616"/>
        <dbReference type="ChEBI" id="CHEBI:83421"/>
        <dbReference type="ChEBI" id="CHEBI:456216"/>
        <dbReference type="EC" id="2.7.11.1"/>
    </reaction>
</comment>
<dbReference type="InterPro" id="IPR024435">
    <property type="entry name" value="HisRS-related_dom"/>
</dbReference>
<feature type="domain" description="RWD" evidence="16">
    <location>
        <begin position="10"/>
        <end position="123"/>
    </location>
</feature>
<evidence type="ECO:0000256" key="11">
    <source>
        <dbReference type="PIRSR" id="PIRSR000660-2"/>
    </source>
</evidence>
<keyword evidence="2" id="KW-0723">Serine/threonine-protein kinase</keyword>
<evidence type="ECO:0000259" key="16">
    <source>
        <dbReference type="PROSITE" id="PS50908"/>
    </source>
</evidence>
<evidence type="ECO:0000256" key="5">
    <source>
        <dbReference type="ARBA" id="ARBA00022777"/>
    </source>
</evidence>
<dbReference type="PIRSF" id="PIRSF000660">
    <property type="entry name" value="Ser/Thr_PK_GCN2"/>
    <property type="match status" value="1"/>
</dbReference>
<feature type="compositionally biased region" description="Acidic residues" evidence="14">
    <location>
        <begin position="688"/>
        <end position="697"/>
    </location>
</feature>
<evidence type="ECO:0000313" key="18">
    <source>
        <dbReference type="Proteomes" id="UP000294933"/>
    </source>
</evidence>
<dbReference type="EMBL" id="ML170248">
    <property type="protein sequence ID" value="TDL16229.1"/>
    <property type="molecule type" value="Genomic_DNA"/>
</dbReference>
<feature type="binding site" evidence="11">
    <location>
        <position position="586"/>
    </location>
    <ligand>
        <name>ATP</name>
        <dbReference type="ChEBI" id="CHEBI:30616"/>
    </ligand>
</feature>
<dbReference type="Proteomes" id="UP000294933">
    <property type="component" value="Unassembled WGS sequence"/>
</dbReference>
<dbReference type="VEuPathDB" id="FungiDB:BD410DRAFT_755635"/>
<dbReference type="InterPro" id="IPR017441">
    <property type="entry name" value="Protein_kinase_ATP_BS"/>
</dbReference>
<dbReference type="Pfam" id="PF05773">
    <property type="entry name" value="RWD"/>
    <property type="match status" value="1"/>
</dbReference>
<reference evidence="17 18" key="1">
    <citation type="submission" date="2018-06" db="EMBL/GenBank/DDBJ databases">
        <title>A transcriptomic atlas of mushroom development highlights an independent origin of complex multicellularity.</title>
        <authorList>
            <consortium name="DOE Joint Genome Institute"/>
            <person name="Krizsan K."/>
            <person name="Almasi E."/>
            <person name="Merenyi Z."/>
            <person name="Sahu N."/>
            <person name="Viragh M."/>
            <person name="Koszo T."/>
            <person name="Mondo S."/>
            <person name="Kiss B."/>
            <person name="Balint B."/>
            <person name="Kues U."/>
            <person name="Barry K."/>
            <person name="Hegedus J.C."/>
            <person name="Henrissat B."/>
            <person name="Johnson J."/>
            <person name="Lipzen A."/>
            <person name="Ohm R."/>
            <person name="Nagy I."/>
            <person name="Pangilinan J."/>
            <person name="Yan J."/>
            <person name="Xiong Y."/>
            <person name="Grigoriev I.V."/>
            <person name="Hibbett D.S."/>
            <person name="Nagy L.G."/>
        </authorList>
    </citation>
    <scope>NUCLEOTIDE SEQUENCE [LARGE SCALE GENOMIC DNA]</scope>
    <source>
        <strain evidence="17 18">SZMC22713</strain>
    </source>
</reference>
<dbReference type="GO" id="GO:0009893">
    <property type="term" value="P:positive regulation of metabolic process"/>
    <property type="evidence" value="ECO:0007669"/>
    <property type="project" value="UniProtKB-ARBA"/>
</dbReference>
<dbReference type="InterPro" id="IPR008271">
    <property type="entry name" value="Ser/Thr_kinase_AS"/>
</dbReference>
<evidence type="ECO:0000256" key="14">
    <source>
        <dbReference type="SAM" id="MobiDB-lite"/>
    </source>
</evidence>
<feature type="region of interest" description="Disordered" evidence="14">
    <location>
        <begin position="628"/>
        <end position="657"/>
    </location>
</feature>